<evidence type="ECO:0000259" key="8">
    <source>
        <dbReference type="PROSITE" id="PS50192"/>
    </source>
</evidence>
<dbReference type="PANTHER" id="PTHR32089:SF70">
    <property type="entry name" value="ENERGY TAXIS MODULATING METHYL ACCEPTING SENSORY TRANSDUCER"/>
    <property type="match status" value="1"/>
</dbReference>
<dbReference type="AlphaFoldDB" id="A0A4P9VKH9"/>
<dbReference type="InterPro" id="IPR004089">
    <property type="entry name" value="MCPsignal_dom"/>
</dbReference>
<evidence type="ECO:0000256" key="2">
    <source>
        <dbReference type="ARBA" id="ARBA00022519"/>
    </source>
</evidence>
<dbReference type="PROSITE" id="PS50885">
    <property type="entry name" value="HAMP"/>
    <property type="match status" value="1"/>
</dbReference>
<dbReference type="PROSITE" id="PS50192">
    <property type="entry name" value="T_SNARE"/>
    <property type="match status" value="1"/>
</dbReference>
<dbReference type="InterPro" id="IPR000727">
    <property type="entry name" value="T_SNARE_dom"/>
</dbReference>
<dbReference type="GO" id="GO:0005886">
    <property type="term" value="C:plasma membrane"/>
    <property type="evidence" value="ECO:0007669"/>
    <property type="project" value="UniProtKB-SubCell"/>
</dbReference>
<sequence>MNIVSKMSVKTKITVIPAVTVISFLMVLFVIYSINVENTKRLNEVEDVYFPLVQTSKTNLYRISRLEELFNTAVSIGEEEPLQKAEETYKQIIADIDLQEKKWPDKSVLIHQTRKAIDEYYKKAAYVSKGMVEGKIEMTNIASEVKGMQELLKVTQEEFSLIGAAALKAFEETIAESNTASQEVFAVTLITAGISIFLIILISGSVIMLVTRNISLVRDSLKDIAEGEGDLTKRIEQKTKDEIGELIYWFNVFMNKLHKTISEIVKSFEPLASLSGDLSQMTSKTSEIAFEQKAATDKISNDIDHMLSNVKSIAENALSAAEETNSANEESKSGSEIVNSTVHTINSLANDVEQASEVITKLENYTVNVGSILDVIKGIAEQTNLLALNAAIEAARAGEQGRGFAVVADEVRTLASKTQESTKEIQSVIEELQGASKRAVNAMVDSQEQASESVQMAAKTGASLNTIAEKVEMIAEMNAAIASATEAQQQVSSSIKENIVGIKSNAESASETVNMVDETAHSLQEISRKLKEVTDQFKL</sequence>
<dbReference type="InterPro" id="IPR003660">
    <property type="entry name" value="HAMP_dom"/>
</dbReference>
<feature type="domain" description="Methyl-accepting transducer" evidence="7">
    <location>
        <begin position="267"/>
        <end position="503"/>
    </location>
</feature>
<accession>A0A4P9VKH9</accession>
<feature type="transmembrane region" description="Helical" evidence="6">
    <location>
        <begin position="184"/>
        <end position="210"/>
    </location>
</feature>
<reference evidence="10 11" key="1">
    <citation type="submission" date="2017-04" db="EMBL/GenBank/DDBJ databases">
        <title>Draft genome sequence of Zooshikella ganghwensis VG4 isolated from Red Sea sediments.</title>
        <authorList>
            <person name="Rehman Z."/>
            <person name="Alam I."/>
            <person name="Kamau A."/>
            <person name="Bajic V."/>
            <person name="Leiknes T."/>
        </authorList>
    </citation>
    <scope>NUCLEOTIDE SEQUENCE [LARGE SCALE GENOMIC DNA]</scope>
    <source>
        <strain evidence="10 11">VG4</strain>
    </source>
</reference>
<dbReference type="EMBL" id="NDXW01000001">
    <property type="protein sequence ID" value="RDH43805.1"/>
    <property type="molecule type" value="Genomic_DNA"/>
</dbReference>
<comment type="subcellular location">
    <subcellularLocation>
        <location evidence="1">Cell inner membrane</location>
        <topology evidence="1">Multi-pass membrane protein</topology>
    </subcellularLocation>
</comment>
<keyword evidence="6" id="KW-1133">Transmembrane helix</keyword>
<dbReference type="SMART" id="SM00283">
    <property type="entry name" value="MA"/>
    <property type="match status" value="1"/>
</dbReference>
<dbReference type="Gene3D" id="1.10.287.950">
    <property type="entry name" value="Methyl-accepting chemotaxis protein"/>
    <property type="match status" value="1"/>
</dbReference>
<feature type="domain" description="HAMP" evidence="9">
    <location>
        <begin position="208"/>
        <end position="262"/>
    </location>
</feature>
<dbReference type="FunFam" id="1.10.287.950:FF:000001">
    <property type="entry name" value="Methyl-accepting chemotaxis sensory transducer"/>
    <property type="match status" value="1"/>
</dbReference>
<dbReference type="CDD" id="cd11386">
    <property type="entry name" value="MCP_signal"/>
    <property type="match status" value="1"/>
</dbReference>
<dbReference type="GO" id="GO:0007165">
    <property type="term" value="P:signal transduction"/>
    <property type="evidence" value="ECO:0007669"/>
    <property type="project" value="UniProtKB-KW"/>
</dbReference>
<feature type="domain" description="T-SNARE coiled-coil homology" evidence="8">
    <location>
        <begin position="258"/>
        <end position="320"/>
    </location>
</feature>
<evidence type="ECO:0000256" key="4">
    <source>
        <dbReference type="ARBA" id="ARBA00029447"/>
    </source>
</evidence>
<dbReference type="Pfam" id="PF00015">
    <property type="entry name" value="MCPsignal"/>
    <property type="match status" value="1"/>
</dbReference>
<evidence type="ECO:0000313" key="11">
    <source>
        <dbReference type="Proteomes" id="UP000257039"/>
    </source>
</evidence>
<dbReference type="CDD" id="cd06225">
    <property type="entry name" value="HAMP"/>
    <property type="match status" value="1"/>
</dbReference>
<keyword evidence="2" id="KW-1003">Cell membrane</keyword>
<keyword evidence="11" id="KW-1185">Reference proteome</keyword>
<dbReference type="SUPFAM" id="SSF58104">
    <property type="entry name" value="Methyl-accepting chemotaxis protein (MCP) signaling domain"/>
    <property type="match status" value="1"/>
</dbReference>
<gene>
    <name evidence="10" type="ORF">B9G39_10325</name>
</gene>
<evidence type="ECO:0000313" key="10">
    <source>
        <dbReference type="EMBL" id="RDH43805.1"/>
    </source>
</evidence>
<evidence type="ECO:0000259" key="7">
    <source>
        <dbReference type="PROSITE" id="PS50111"/>
    </source>
</evidence>
<evidence type="ECO:0000256" key="6">
    <source>
        <dbReference type="SAM" id="Phobius"/>
    </source>
</evidence>
<comment type="similarity">
    <text evidence="4">Belongs to the methyl-accepting chemotaxis (MCP) protein family.</text>
</comment>
<comment type="caution">
    <text evidence="10">The sequence shown here is derived from an EMBL/GenBank/DDBJ whole genome shotgun (WGS) entry which is preliminary data.</text>
</comment>
<evidence type="ECO:0000259" key="9">
    <source>
        <dbReference type="PROSITE" id="PS50885"/>
    </source>
</evidence>
<evidence type="ECO:0000256" key="5">
    <source>
        <dbReference type="PROSITE-ProRule" id="PRU00284"/>
    </source>
</evidence>
<protein>
    <submittedName>
        <fullName evidence="10">Methyl-accepting chemotaxis protein</fullName>
    </submittedName>
</protein>
<keyword evidence="6" id="KW-0472">Membrane</keyword>
<keyword evidence="6" id="KW-0812">Transmembrane</keyword>
<feature type="transmembrane region" description="Helical" evidence="6">
    <location>
        <begin position="12"/>
        <end position="34"/>
    </location>
</feature>
<evidence type="ECO:0000256" key="3">
    <source>
        <dbReference type="ARBA" id="ARBA00023224"/>
    </source>
</evidence>
<dbReference type="GO" id="GO:0006935">
    <property type="term" value="P:chemotaxis"/>
    <property type="evidence" value="ECO:0007669"/>
    <property type="project" value="UniProtKB-ARBA"/>
</dbReference>
<keyword evidence="3 5" id="KW-0807">Transducer</keyword>
<evidence type="ECO:0000256" key="1">
    <source>
        <dbReference type="ARBA" id="ARBA00004429"/>
    </source>
</evidence>
<keyword evidence="2" id="KW-0997">Cell inner membrane</keyword>
<dbReference type="Pfam" id="PF00672">
    <property type="entry name" value="HAMP"/>
    <property type="match status" value="1"/>
</dbReference>
<dbReference type="RefSeq" id="WP_094787052.1">
    <property type="nucleotide sequence ID" value="NZ_NDXW01000001.1"/>
</dbReference>
<dbReference type="Proteomes" id="UP000257039">
    <property type="component" value="Unassembled WGS sequence"/>
</dbReference>
<dbReference type="PANTHER" id="PTHR32089">
    <property type="entry name" value="METHYL-ACCEPTING CHEMOTAXIS PROTEIN MCPB"/>
    <property type="match status" value="1"/>
</dbReference>
<organism evidence="10 11">
    <name type="scientific">Zooshikella ganghwensis</name>
    <dbReference type="NCBI Taxonomy" id="202772"/>
    <lineage>
        <taxon>Bacteria</taxon>
        <taxon>Pseudomonadati</taxon>
        <taxon>Pseudomonadota</taxon>
        <taxon>Gammaproteobacteria</taxon>
        <taxon>Oceanospirillales</taxon>
        <taxon>Zooshikellaceae</taxon>
        <taxon>Zooshikella</taxon>
    </lineage>
</organism>
<name>A0A4P9VKH9_9GAMM</name>
<dbReference type="SMART" id="SM00304">
    <property type="entry name" value="HAMP"/>
    <property type="match status" value="1"/>
</dbReference>
<proteinExistence type="inferred from homology"/>
<dbReference type="PROSITE" id="PS50111">
    <property type="entry name" value="CHEMOTAXIS_TRANSDUC_2"/>
    <property type="match status" value="1"/>
</dbReference>